<proteinExistence type="predicted"/>
<protein>
    <submittedName>
        <fullName evidence="1">Uncharacterized protein</fullName>
    </submittedName>
</protein>
<dbReference type="AlphaFoldDB" id="A0A016SBR1"/>
<dbReference type="EMBL" id="JARK01001588">
    <property type="protein sequence ID" value="EYB88093.1"/>
    <property type="molecule type" value="Genomic_DNA"/>
</dbReference>
<evidence type="ECO:0000313" key="1">
    <source>
        <dbReference type="EMBL" id="EYB88093.1"/>
    </source>
</evidence>
<organism evidence="1 2">
    <name type="scientific">Ancylostoma ceylanicum</name>
    <dbReference type="NCBI Taxonomy" id="53326"/>
    <lineage>
        <taxon>Eukaryota</taxon>
        <taxon>Metazoa</taxon>
        <taxon>Ecdysozoa</taxon>
        <taxon>Nematoda</taxon>
        <taxon>Chromadorea</taxon>
        <taxon>Rhabditida</taxon>
        <taxon>Rhabditina</taxon>
        <taxon>Rhabditomorpha</taxon>
        <taxon>Strongyloidea</taxon>
        <taxon>Ancylostomatidae</taxon>
        <taxon>Ancylostomatinae</taxon>
        <taxon>Ancylostoma</taxon>
    </lineage>
</organism>
<comment type="caution">
    <text evidence="1">The sequence shown here is derived from an EMBL/GenBank/DDBJ whole genome shotgun (WGS) entry which is preliminary data.</text>
</comment>
<gene>
    <name evidence="1" type="primary">Acey_s0252.g212</name>
    <name evidence="1" type="ORF">Y032_0252g212</name>
</gene>
<accession>A0A016SBR1</accession>
<name>A0A016SBR1_9BILA</name>
<keyword evidence="2" id="KW-1185">Reference proteome</keyword>
<dbReference type="Proteomes" id="UP000024635">
    <property type="component" value="Unassembled WGS sequence"/>
</dbReference>
<sequence>MKDNAESDKAENIAHSHDLACTLKDPHSIAVHASLRDRARRHRGRLPPAQAASDAAAERELRGTNFTFLLRCCFLIGLGLRAAPVTDLPVIASVGQSFVLWMGSSRQRPTLFS</sequence>
<reference evidence="2" key="1">
    <citation type="journal article" date="2015" name="Nat. Genet.">
        <title>The genome and transcriptome of the zoonotic hookworm Ancylostoma ceylanicum identify infection-specific gene families.</title>
        <authorList>
            <person name="Schwarz E.M."/>
            <person name="Hu Y."/>
            <person name="Antoshechkin I."/>
            <person name="Miller M.M."/>
            <person name="Sternberg P.W."/>
            <person name="Aroian R.V."/>
        </authorList>
    </citation>
    <scope>NUCLEOTIDE SEQUENCE</scope>
    <source>
        <strain evidence="2">HY135</strain>
    </source>
</reference>
<evidence type="ECO:0000313" key="2">
    <source>
        <dbReference type="Proteomes" id="UP000024635"/>
    </source>
</evidence>